<dbReference type="OrthoDB" id="2326236at2759"/>
<gene>
    <name evidence="2" type="ORF">DERYTH_LOCUS5305</name>
</gene>
<dbReference type="Proteomes" id="UP000789405">
    <property type="component" value="Unassembled WGS sequence"/>
</dbReference>
<proteinExistence type="predicted"/>
<evidence type="ECO:0000259" key="1">
    <source>
        <dbReference type="Pfam" id="PF01755"/>
    </source>
</evidence>
<dbReference type="InterPro" id="IPR002654">
    <property type="entry name" value="Glyco_trans_25"/>
</dbReference>
<accession>A0A9N9B1U5</accession>
<sequence length="192" mass="21805">MDKLAYYLDLDFDYYNAASIFDNNHFRKYGYGELSADRRACYLSHYMIYKLIIDKGLNNALILEDGVDFETNITAIMTDIHRNLPDSWDTLYIGHCFEGMGKPVGNSSFANGLYESVNPGCKHAYAVSNSGARKLVEKLDPMKPQGAIDYAILARIMNKEITSYSVHPPPIIQWKSEDESSDIPEYRVPILV</sequence>
<reference evidence="2" key="1">
    <citation type="submission" date="2021-06" db="EMBL/GenBank/DDBJ databases">
        <authorList>
            <person name="Kallberg Y."/>
            <person name="Tangrot J."/>
            <person name="Rosling A."/>
        </authorList>
    </citation>
    <scope>NUCLEOTIDE SEQUENCE</scope>
    <source>
        <strain evidence="2">MA453B</strain>
    </source>
</reference>
<dbReference type="EMBL" id="CAJVPY010002200">
    <property type="protein sequence ID" value="CAG8551876.1"/>
    <property type="molecule type" value="Genomic_DNA"/>
</dbReference>
<evidence type="ECO:0000313" key="3">
    <source>
        <dbReference type="Proteomes" id="UP000789405"/>
    </source>
</evidence>
<comment type="caution">
    <text evidence="2">The sequence shown here is derived from an EMBL/GenBank/DDBJ whole genome shotgun (WGS) entry which is preliminary data.</text>
</comment>
<protein>
    <submittedName>
        <fullName evidence="2">3627_t:CDS:1</fullName>
    </submittedName>
</protein>
<feature type="domain" description="Glycosyl transferase family 25" evidence="1">
    <location>
        <begin position="18"/>
        <end position="85"/>
    </location>
</feature>
<organism evidence="2 3">
    <name type="scientific">Dentiscutata erythropus</name>
    <dbReference type="NCBI Taxonomy" id="1348616"/>
    <lineage>
        <taxon>Eukaryota</taxon>
        <taxon>Fungi</taxon>
        <taxon>Fungi incertae sedis</taxon>
        <taxon>Mucoromycota</taxon>
        <taxon>Glomeromycotina</taxon>
        <taxon>Glomeromycetes</taxon>
        <taxon>Diversisporales</taxon>
        <taxon>Gigasporaceae</taxon>
        <taxon>Dentiscutata</taxon>
    </lineage>
</organism>
<evidence type="ECO:0000313" key="2">
    <source>
        <dbReference type="EMBL" id="CAG8551876.1"/>
    </source>
</evidence>
<name>A0A9N9B1U5_9GLOM</name>
<keyword evidence="3" id="KW-1185">Reference proteome</keyword>
<dbReference type="AlphaFoldDB" id="A0A9N9B1U5"/>
<dbReference type="Pfam" id="PF01755">
    <property type="entry name" value="Glyco_transf_25"/>
    <property type="match status" value="1"/>
</dbReference>